<accession>A0ABP9V0G0</accession>
<protein>
    <recommendedName>
        <fullName evidence="4">AsmA-like C-terminal domain-containing protein</fullName>
    </recommendedName>
</protein>
<feature type="compositionally biased region" description="Basic and acidic residues" evidence="1">
    <location>
        <begin position="832"/>
        <end position="842"/>
    </location>
</feature>
<evidence type="ECO:0000313" key="2">
    <source>
        <dbReference type="EMBL" id="GAA5496152.1"/>
    </source>
</evidence>
<organism evidence="2 3">
    <name type="scientific">Rubritalea halochordaticola</name>
    <dbReference type="NCBI Taxonomy" id="714537"/>
    <lineage>
        <taxon>Bacteria</taxon>
        <taxon>Pseudomonadati</taxon>
        <taxon>Verrucomicrobiota</taxon>
        <taxon>Verrucomicrobiia</taxon>
        <taxon>Verrucomicrobiales</taxon>
        <taxon>Rubritaleaceae</taxon>
        <taxon>Rubritalea</taxon>
    </lineage>
</organism>
<sequence length="852" mass="95728">MSFRRLIIRLRMLLTLLMVLGCAALVGGAVYLNEVGLNNTARDRISKELEDFGIYTDFDSLRYDITKGLTADNVTIYKTKKKLTPVAKLPNIVISVDKTKLMRGTLKIERISLIDAFLDLPVNPTDPNSPRLVLHNASGTINLPDKDAINTSDLSATFRGIHIKLACNIWRDLAAEAEEPDPEASRLRAEKYQAFLDHLSNWTWDEGSPPDINLFLQGNLSAPENMELAFKVRSSDLSYKSYQMEQVDIEGDYKNDLITFDKLAFINQDDDFSTTADFDLIHKEGRFKVNSSIHFQNFARQCFNYEVASSLLITGGNYIQANGSFKLPANKNEKLNLKMIGHAVLREFNYRGTLINQMESDFSWNNGDVYLDKLEIDHPEGTITGRILIKDDLTKFDAVSSLKARTFFPFLKNENLKKILSRIEFTEESKIRVTATGSINRNDPRDWESTGHGSFTNITYNGVALDSLSSDYNLNRASSDFFNIRAILDFRDYELRKQFGGSATGTVEVAKIHFDRNEKYVDIDEIKATSWPSPVIRLFNTPAADHVESYRFHSPPTITGGGRIGTVKGSQDTKLSLNVVANSTTDYNFLKRDLNLRGLKAKVIISPNLVEVNNLSARTFSGPVSGYVHVALPREKGDPSHYSGRLQWDKLQLNQLGRKYELNNTKQGHLTGAFKFTGESTSVNKLNGHGNIALANGNMFSAPVLGPLSTLIDGVLSPVSKQKMLHERAKNASCNFTVKNGVFYTRDLVSTTPNITFTGEGWIDLNRELIDLTIRMNYRGLMGLAEVPMKIIELPFQALRTILSGKQVKGLRQFRGTGKLSDPKWRFTPFEPPRDGKNDPIFKKPPRAQIVE</sequence>
<reference evidence="2 3" key="1">
    <citation type="submission" date="2024-02" db="EMBL/GenBank/DDBJ databases">
        <title>Rubritalea halochordaticola NBRC 107102.</title>
        <authorList>
            <person name="Ichikawa N."/>
            <person name="Katano-Makiyama Y."/>
            <person name="Hidaka K."/>
        </authorList>
    </citation>
    <scope>NUCLEOTIDE SEQUENCE [LARGE SCALE GENOMIC DNA]</scope>
    <source>
        <strain evidence="2 3">NBRC 107102</strain>
    </source>
</reference>
<dbReference type="Proteomes" id="UP001424741">
    <property type="component" value="Unassembled WGS sequence"/>
</dbReference>
<evidence type="ECO:0008006" key="4">
    <source>
        <dbReference type="Google" id="ProtNLM"/>
    </source>
</evidence>
<name>A0ABP9V0G0_9BACT</name>
<dbReference type="PROSITE" id="PS51257">
    <property type="entry name" value="PROKAR_LIPOPROTEIN"/>
    <property type="match status" value="1"/>
</dbReference>
<dbReference type="PANTHER" id="PTHR30441:SF8">
    <property type="entry name" value="DUF748 DOMAIN-CONTAINING PROTEIN"/>
    <property type="match status" value="1"/>
</dbReference>
<evidence type="ECO:0000256" key="1">
    <source>
        <dbReference type="SAM" id="MobiDB-lite"/>
    </source>
</evidence>
<evidence type="ECO:0000313" key="3">
    <source>
        <dbReference type="Proteomes" id="UP001424741"/>
    </source>
</evidence>
<gene>
    <name evidence="2" type="ORF">Rhal01_02334</name>
</gene>
<keyword evidence="3" id="KW-1185">Reference proteome</keyword>
<proteinExistence type="predicted"/>
<dbReference type="EMBL" id="BAABRL010000007">
    <property type="protein sequence ID" value="GAA5496152.1"/>
    <property type="molecule type" value="Genomic_DNA"/>
</dbReference>
<feature type="region of interest" description="Disordered" evidence="1">
    <location>
        <begin position="820"/>
        <end position="852"/>
    </location>
</feature>
<dbReference type="InterPro" id="IPR052894">
    <property type="entry name" value="AsmA-related"/>
</dbReference>
<comment type="caution">
    <text evidence="2">The sequence shown here is derived from an EMBL/GenBank/DDBJ whole genome shotgun (WGS) entry which is preliminary data.</text>
</comment>
<dbReference type="PANTHER" id="PTHR30441">
    <property type="entry name" value="DUF748 DOMAIN-CONTAINING PROTEIN"/>
    <property type="match status" value="1"/>
</dbReference>
<dbReference type="RefSeq" id="WP_346188865.1">
    <property type="nucleotide sequence ID" value="NZ_BAABRL010000007.1"/>
</dbReference>